<comment type="caution">
    <text evidence="2">The sequence shown here is derived from an EMBL/GenBank/DDBJ whole genome shotgun (WGS) entry which is preliminary data.</text>
</comment>
<accession>A0A7W9AGU2</accession>
<reference evidence="2 3" key="1">
    <citation type="submission" date="2020-08" db="EMBL/GenBank/DDBJ databases">
        <title>Genomic Encyclopedia of Type Strains, Phase IV (KMG-IV): sequencing the most valuable type-strain genomes for metagenomic binning, comparative biology and taxonomic classification.</title>
        <authorList>
            <person name="Goeker M."/>
        </authorList>
    </citation>
    <scope>NUCLEOTIDE SEQUENCE [LARGE SCALE GENOMIC DNA]</scope>
    <source>
        <strain evidence="2 3">DSM 25079</strain>
    </source>
</reference>
<evidence type="ECO:0000313" key="3">
    <source>
        <dbReference type="Proteomes" id="UP000549617"/>
    </source>
</evidence>
<proteinExistence type="predicted"/>
<dbReference type="PANTHER" id="PTHR43792:SF16">
    <property type="entry name" value="N-ACETYLTRANSFERASE DOMAIN-CONTAINING PROTEIN"/>
    <property type="match status" value="1"/>
</dbReference>
<dbReference type="InterPro" id="IPR016181">
    <property type="entry name" value="Acyl_CoA_acyltransferase"/>
</dbReference>
<sequence>MSISQTIIPVIHTERAILRAHIRADFEAFAHIWADPGVTRFIGGTPFSYAESWSRFLRNAGLWSIVGYGYWAIEERAGGAYLGLAGLADFERGIAAIKGIPEAGWVLAPQADGRGLASEVVAAILCWADEGLKAPETCCIIDPGHGASKRVAEKNGFASAGLADYGETQIEVFKRPRCAS</sequence>
<dbReference type="InterPro" id="IPR051531">
    <property type="entry name" value="N-acetyltransferase"/>
</dbReference>
<gene>
    <name evidence="2" type="ORF">FHS49_001402</name>
</gene>
<keyword evidence="2" id="KW-0808">Transferase</keyword>
<protein>
    <submittedName>
        <fullName evidence="2">RimJ/RimL family protein N-acetyltransferase</fullName>
    </submittedName>
</protein>
<dbReference type="Pfam" id="PF13302">
    <property type="entry name" value="Acetyltransf_3"/>
    <property type="match status" value="1"/>
</dbReference>
<organism evidence="2 3">
    <name type="scientific">Sphingobium boeckii</name>
    <dbReference type="NCBI Taxonomy" id="1082345"/>
    <lineage>
        <taxon>Bacteria</taxon>
        <taxon>Pseudomonadati</taxon>
        <taxon>Pseudomonadota</taxon>
        <taxon>Alphaproteobacteria</taxon>
        <taxon>Sphingomonadales</taxon>
        <taxon>Sphingomonadaceae</taxon>
        <taxon>Sphingobium</taxon>
    </lineage>
</organism>
<keyword evidence="3" id="KW-1185">Reference proteome</keyword>
<dbReference type="SUPFAM" id="SSF55729">
    <property type="entry name" value="Acyl-CoA N-acyltransferases (Nat)"/>
    <property type="match status" value="1"/>
</dbReference>
<evidence type="ECO:0000259" key="1">
    <source>
        <dbReference type="Pfam" id="PF13302"/>
    </source>
</evidence>
<name>A0A7W9AGU2_9SPHN</name>
<dbReference type="Proteomes" id="UP000549617">
    <property type="component" value="Unassembled WGS sequence"/>
</dbReference>
<dbReference type="InterPro" id="IPR000182">
    <property type="entry name" value="GNAT_dom"/>
</dbReference>
<dbReference type="Gene3D" id="3.40.630.30">
    <property type="match status" value="1"/>
</dbReference>
<dbReference type="PANTHER" id="PTHR43792">
    <property type="entry name" value="GNAT FAMILY, PUTATIVE (AFU_ORTHOLOGUE AFUA_3G00765)-RELATED-RELATED"/>
    <property type="match status" value="1"/>
</dbReference>
<evidence type="ECO:0000313" key="2">
    <source>
        <dbReference type="EMBL" id="MBB5685394.1"/>
    </source>
</evidence>
<dbReference type="RefSeq" id="WP_184016697.1">
    <property type="nucleotide sequence ID" value="NZ_JACIJC010000002.1"/>
</dbReference>
<dbReference type="AlphaFoldDB" id="A0A7W9AGU2"/>
<feature type="domain" description="N-acetyltransferase" evidence="1">
    <location>
        <begin position="15"/>
        <end position="157"/>
    </location>
</feature>
<dbReference type="GO" id="GO:0016747">
    <property type="term" value="F:acyltransferase activity, transferring groups other than amino-acyl groups"/>
    <property type="evidence" value="ECO:0007669"/>
    <property type="project" value="InterPro"/>
</dbReference>
<dbReference type="EMBL" id="JACIJC010000002">
    <property type="protein sequence ID" value="MBB5685394.1"/>
    <property type="molecule type" value="Genomic_DNA"/>
</dbReference>